<name>A0A8T1HHW2_9STRA</name>
<evidence type="ECO:0000313" key="3">
    <source>
        <dbReference type="EMBL" id="KAG3211568.1"/>
    </source>
</evidence>
<dbReference type="EMBL" id="RCMV01000940">
    <property type="protein sequence ID" value="KAG3211568.1"/>
    <property type="molecule type" value="Genomic_DNA"/>
</dbReference>
<comment type="caution">
    <text evidence="3">The sequence shown here is derived from an EMBL/GenBank/DDBJ whole genome shotgun (WGS) entry which is preliminary data.</text>
</comment>
<gene>
    <name evidence="2" type="ORF">PC117_g1153</name>
    <name evidence="3" type="ORF">PC129_g17451</name>
</gene>
<accession>A0A8T1HHW2</accession>
<reference evidence="3" key="1">
    <citation type="submission" date="2018-05" db="EMBL/GenBank/DDBJ databases">
        <title>Effector identification in a new, highly contiguous assembly of the strawberry crown rot pathogen Phytophthora cactorum.</title>
        <authorList>
            <person name="Armitage A.D."/>
            <person name="Nellist C.F."/>
            <person name="Bates H."/>
            <person name="Vickerstaff R.J."/>
            <person name="Harrison R.J."/>
        </authorList>
    </citation>
    <scope>NUCLEOTIDE SEQUENCE</scope>
    <source>
        <strain evidence="2">4040</strain>
        <strain evidence="3">P421</strain>
    </source>
</reference>
<dbReference type="Proteomes" id="UP000736787">
    <property type="component" value="Unassembled WGS sequence"/>
</dbReference>
<evidence type="ECO:0000313" key="2">
    <source>
        <dbReference type="EMBL" id="KAG2954444.1"/>
    </source>
</evidence>
<proteinExistence type="predicted"/>
<dbReference type="Proteomes" id="UP000760860">
    <property type="component" value="Unassembled WGS sequence"/>
</dbReference>
<dbReference type="EMBL" id="RCMK01000013">
    <property type="protein sequence ID" value="KAG2954444.1"/>
    <property type="molecule type" value="Genomic_DNA"/>
</dbReference>
<protein>
    <submittedName>
        <fullName evidence="3">Uncharacterized protein</fullName>
    </submittedName>
</protein>
<feature type="compositionally biased region" description="Basic and acidic residues" evidence="1">
    <location>
        <begin position="27"/>
        <end position="40"/>
    </location>
</feature>
<organism evidence="3 4">
    <name type="scientific">Phytophthora cactorum</name>
    <dbReference type="NCBI Taxonomy" id="29920"/>
    <lineage>
        <taxon>Eukaryota</taxon>
        <taxon>Sar</taxon>
        <taxon>Stramenopiles</taxon>
        <taxon>Oomycota</taxon>
        <taxon>Peronosporomycetes</taxon>
        <taxon>Peronosporales</taxon>
        <taxon>Peronosporaceae</taxon>
        <taxon>Phytophthora</taxon>
    </lineage>
</organism>
<evidence type="ECO:0000256" key="1">
    <source>
        <dbReference type="SAM" id="MobiDB-lite"/>
    </source>
</evidence>
<dbReference type="AlphaFoldDB" id="A0A8T1HHW2"/>
<feature type="region of interest" description="Disordered" evidence="1">
    <location>
        <begin position="25"/>
        <end position="54"/>
    </location>
</feature>
<evidence type="ECO:0000313" key="4">
    <source>
        <dbReference type="Proteomes" id="UP000760860"/>
    </source>
</evidence>
<sequence length="54" mass="5973">MGKEFPSNQHNSSFQNLLMPKFVASGKVREAEEGHGKEQEDAGEDCESAAEEVY</sequence>
<feature type="compositionally biased region" description="Acidic residues" evidence="1">
    <location>
        <begin position="41"/>
        <end position="54"/>
    </location>
</feature>